<feature type="compositionally biased region" description="Basic and acidic residues" evidence="1">
    <location>
        <begin position="25"/>
        <end position="40"/>
    </location>
</feature>
<sequence length="123" mass="14571">MKTKSVAGSVAPTNDRHPRSRKAYRKDPLKREDHEAEKYHQSNATPIIQGDWKLCVYPGKRLRYRQYHRHGKRWYTVISYFKSSSPKEDYPGEDKWKCGHCSEQVPEEMEGYINLARWAVDDN</sequence>
<protein>
    <submittedName>
        <fullName evidence="2">Uncharacterized protein</fullName>
    </submittedName>
</protein>
<comment type="caution">
    <text evidence="2">The sequence shown here is derived from an EMBL/GenBank/DDBJ whole genome shotgun (WGS) entry which is preliminary data.</text>
</comment>
<name>A0A0F9XJT0_9ZZZZ</name>
<organism evidence="2">
    <name type="scientific">marine sediment metagenome</name>
    <dbReference type="NCBI Taxonomy" id="412755"/>
    <lineage>
        <taxon>unclassified sequences</taxon>
        <taxon>metagenomes</taxon>
        <taxon>ecological metagenomes</taxon>
    </lineage>
</organism>
<accession>A0A0F9XJT0</accession>
<reference evidence="2" key="1">
    <citation type="journal article" date="2015" name="Nature">
        <title>Complex archaea that bridge the gap between prokaryotes and eukaryotes.</title>
        <authorList>
            <person name="Spang A."/>
            <person name="Saw J.H."/>
            <person name="Jorgensen S.L."/>
            <person name="Zaremba-Niedzwiedzka K."/>
            <person name="Martijn J."/>
            <person name="Lind A.E."/>
            <person name="van Eijk R."/>
            <person name="Schleper C."/>
            <person name="Guy L."/>
            <person name="Ettema T.J."/>
        </authorList>
    </citation>
    <scope>NUCLEOTIDE SEQUENCE</scope>
</reference>
<evidence type="ECO:0000313" key="2">
    <source>
        <dbReference type="EMBL" id="KKN92323.1"/>
    </source>
</evidence>
<dbReference type="EMBL" id="LAZR01000095">
    <property type="protein sequence ID" value="KKN92323.1"/>
    <property type="molecule type" value="Genomic_DNA"/>
</dbReference>
<gene>
    <name evidence="2" type="ORF">LCGC14_0208140</name>
</gene>
<proteinExistence type="predicted"/>
<dbReference type="AlphaFoldDB" id="A0A0F9XJT0"/>
<feature type="region of interest" description="Disordered" evidence="1">
    <location>
        <begin position="1"/>
        <end position="42"/>
    </location>
</feature>
<evidence type="ECO:0000256" key="1">
    <source>
        <dbReference type="SAM" id="MobiDB-lite"/>
    </source>
</evidence>